<name>A0ABU5I6V6_9HYPH</name>
<keyword evidence="2" id="KW-1185">Reference proteome</keyword>
<dbReference type="EMBL" id="JAXLPB010000012">
    <property type="protein sequence ID" value="MDY8111118.1"/>
    <property type="molecule type" value="Genomic_DNA"/>
</dbReference>
<reference evidence="1 2" key="1">
    <citation type="submission" date="2023-12" db="EMBL/GenBank/DDBJ databases">
        <title>Description of Novel Strain Fulvimarina sp. 2208YS6-2-32 isolated from Uroteuthis (Photololigo) edulis.</title>
        <authorList>
            <person name="Park J.-S."/>
        </authorList>
    </citation>
    <scope>NUCLEOTIDE SEQUENCE [LARGE SCALE GENOMIC DNA]</scope>
    <source>
        <strain evidence="1 2">2208YS6-2-32</strain>
    </source>
</reference>
<dbReference type="Proteomes" id="UP001294412">
    <property type="component" value="Unassembled WGS sequence"/>
</dbReference>
<gene>
    <name evidence="1" type="ORF">U0C82_18515</name>
</gene>
<sequence length="149" mass="16345">MSKSTKTIADLIAERTALYEAHIASGTPDAPNGAMPAIMDRYDAMTSAWQSAPCQNLEDIMTKAHFVLKHRNVLDTLRDNEGELERFLGSFTLAKETCDLDRQDAIDTAYNLMEAVILMAQGMGLDSVQMNALAHVAEAAQNQLDKARS</sequence>
<evidence type="ECO:0000313" key="2">
    <source>
        <dbReference type="Proteomes" id="UP001294412"/>
    </source>
</evidence>
<accession>A0ABU5I6V6</accession>
<comment type="caution">
    <text evidence="1">The sequence shown here is derived from an EMBL/GenBank/DDBJ whole genome shotgun (WGS) entry which is preliminary data.</text>
</comment>
<evidence type="ECO:0000313" key="1">
    <source>
        <dbReference type="EMBL" id="MDY8111118.1"/>
    </source>
</evidence>
<dbReference type="RefSeq" id="WP_322189270.1">
    <property type="nucleotide sequence ID" value="NZ_JAXLPB010000012.1"/>
</dbReference>
<protein>
    <submittedName>
        <fullName evidence="1">Uncharacterized protein</fullName>
    </submittedName>
</protein>
<organism evidence="1 2">
    <name type="scientific">Fulvimarina uroteuthidis</name>
    <dbReference type="NCBI Taxonomy" id="3098149"/>
    <lineage>
        <taxon>Bacteria</taxon>
        <taxon>Pseudomonadati</taxon>
        <taxon>Pseudomonadota</taxon>
        <taxon>Alphaproteobacteria</taxon>
        <taxon>Hyphomicrobiales</taxon>
        <taxon>Aurantimonadaceae</taxon>
        <taxon>Fulvimarina</taxon>
    </lineage>
</organism>
<proteinExistence type="predicted"/>